<keyword evidence="1" id="KW-0472">Membrane</keyword>
<dbReference type="Gene3D" id="1.20.144.10">
    <property type="entry name" value="Phosphatidic acid phosphatase type 2/haloperoxidase"/>
    <property type="match status" value="2"/>
</dbReference>
<sequence length="227" mass="25984">MRRGESMQREKLLLYMLGIGLFGLFVWGFVEIIEEWKENEIKQFDDTAFHIIHSTRTGNVTEFMSDLTQLGGITWIVLMVIIVAMGFALLKEWKSSLFILLTNGLGGAFNWLLKEWFKRDRPALEQIVEQGGYSFPSGHTMGSTILYGSIAYVFYRILKNKWAKVGIVFFSIILFLMVGVSRIYLGVHFASDVIGGITAGGAWLLFSIFLFNVLEWRKKYNRLVLKG</sequence>
<keyword evidence="1" id="KW-0812">Transmembrane</keyword>
<feature type="transmembrane region" description="Helical" evidence="1">
    <location>
        <begin position="97"/>
        <end position="113"/>
    </location>
</feature>
<keyword evidence="4" id="KW-1185">Reference proteome</keyword>
<dbReference type="Pfam" id="PF01569">
    <property type="entry name" value="PAP2"/>
    <property type="match status" value="1"/>
</dbReference>
<keyword evidence="1" id="KW-1133">Transmembrane helix</keyword>
<evidence type="ECO:0000313" key="4">
    <source>
        <dbReference type="Proteomes" id="UP000074108"/>
    </source>
</evidence>
<feature type="transmembrane region" description="Helical" evidence="1">
    <location>
        <begin position="12"/>
        <end position="30"/>
    </location>
</feature>
<comment type="caution">
    <text evidence="3">The sequence shown here is derived from an EMBL/GenBank/DDBJ whole genome shotgun (WGS) entry which is preliminary data.</text>
</comment>
<feature type="transmembrane region" description="Helical" evidence="1">
    <location>
        <begin position="133"/>
        <end position="155"/>
    </location>
</feature>
<dbReference type="InterPro" id="IPR000326">
    <property type="entry name" value="PAP2/HPO"/>
</dbReference>
<proteinExistence type="predicted"/>
<dbReference type="EMBL" id="LDYG01000028">
    <property type="protein sequence ID" value="KUP06449.1"/>
    <property type="molecule type" value="Genomic_DNA"/>
</dbReference>
<gene>
    <name evidence="3" type="ORF">Q75_07900</name>
</gene>
<name>A0A147K8B5_9BACI</name>
<evidence type="ECO:0000313" key="3">
    <source>
        <dbReference type="EMBL" id="KUP06449.1"/>
    </source>
</evidence>
<feature type="transmembrane region" description="Helical" evidence="1">
    <location>
        <begin position="72"/>
        <end position="90"/>
    </location>
</feature>
<dbReference type="PANTHER" id="PTHR14969:SF13">
    <property type="entry name" value="AT30094P"/>
    <property type="match status" value="1"/>
</dbReference>
<dbReference type="PANTHER" id="PTHR14969">
    <property type="entry name" value="SPHINGOSINE-1-PHOSPHATE PHOSPHOHYDROLASE"/>
    <property type="match status" value="1"/>
</dbReference>
<feature type="domain" description="Phosphatidic acid phosphatase type 2/haloperoxidase" evidence="2">
    <location>
        <begin position="96"/>
        <end position="208"/>
    </location>
</feature>
<feature type="transmembrane region" description="Helical" evidence="1">
    <location>
        <begin position="167"/>
        <end position="187"/>
    </location>
</feature>
<dbReference type="SMART" id="SM00014">
    <property type="entry name" value="acidPPc"/>
    <property type="match status" value="1"/>
</dbReference>
<feature type="transmembrane region" description="Helical" evidence="1">
    <location>
        <begin position="193"/>
        <end position="214"/>
    </location>
</feature>
<dbReference type="CDD" id="cd03392">
    <property type="entry name" value="PAP2_like_2"/>
    <property type="match status" value="1"/>
</dbReference>
<dbReference type="SUPFAM" id="SSF48317">
    <property type="entry name" value="Acid phosphatase/Vanadium-dependent haloperoxidase"/>
    <property type="match status" value="1"/>
</dbReference>
<evidence type="ECO:0000256" key="1">
    <source>
        <dbReference type="SAM" id="Phobius"/>
    </source>
</evidence>
<reference evidence="3 4" key="1">
    <citation type="journal article" date="2016" name="Front. Microbiol.">
        <title>Microevolution Analysis of Bacillus coahuilensis Unveils Differences in Phosphorus Acquisition Strategies and Their Regulation.</title>
        <authorList>
            <person name="Gomez-Lunar Z."/>
            <person name="Hernandez-Gonzalez I."/>
            <person name="Rodriguez-Torres M.D."/>
            <person name="Souza V."/>
            <person name="Olmedo-Alvarez G."/>
        </authorList>
    </citation>
    <scope>NUCLEOTIDE SEQUENCE [LARGE SCALE GENOMIC DNA]</scope>
    <source>
        <strain evidence="4">p1.1.43</strain>
    </source>
</reference>
<protein>
    <recommendedName>
        <fullName evidence="2">Phosphatidic acid phosphatase type 2/haloperoxidase domain-containing protein</fullName>
    </recommendedName>
</protein>
<dbReference type="PATRIC" id="fig|1150625.3.peg.1670"/>
<dbReference type="InterPro" id="IPR036938">
    <property type="entry name" value="PAP2/HPO_sf"/>
</dbReference>
<dbReference type="Proteomes" id="UP000074108">
    <property type="component" value="Unassembled WGS sequence"/>
</dbReference>
<dbReference type="STRING" id="1150625.Q75_07900"/>
<dbReference type="AlphaFoldDB" id="A0A147K8B5"/>
<organism evidence="3 4">
    <name type="scientific">Bacillus coahuilensis p1.1.43</name>
    <dbReference type="NCBI Taxonomy" id="1150625"/>
    <lineage>
        <taxon>Bacteria</taxon>
        <taxon>Bacillati</taxon>
        <taxon>Bacillota</taxon>
        <taxon>Bacilli</taxon>
        <taxon>Bacillales</taxon>
        <taxon>Bacillaceae</taxon>
        <taxon>Bacillus</taxon>
    </lineage>
</organism>
<dbReference type="OrthoDB" id="9789113at2"/>
<evidence type="ECO:0000259" key="2">
    <source>
        <dbReference type="SMART" id="SM00014"/>
    </source>
</evidence>
<accession>A0A147K8B5</accession>